<reference evidence="3 4" key="1">
    <citation type="submission" date="2024-10" db="EMBL/GenBank/DDBJ databases">
        <title>Updated reference genomes for cyclostephanoid diatoms.</title>
        <authorList>
            <person name="Roberts W.R."/>
            <person name="Alverson A.J."/>
        </authorList>
    </citation>
    <scope>NUCLEOTIDE SEQUENCE [LARGE SCALE GENOMIC DNA]</scope>
    <source>
        <strain evidence="3 4">AJA010-31</strain>
    </source>
</reference>
<dbReference type="PANTHER" id="PTHR21727:SF0">
    <property type="entry name" value="MRNA (2'-O-METHYLADENOSINE-N(6)-)-METHYLTRANSFERASE"/>
    <property type="match status" value="1"/>
</dbReference>
<feature type="compositionally biased region" description="Basic residues" evidence="1">
    <location>
        <begin position="741"/>
        <end position="753"/>
    </location>
</feature>
<feature type="domain" description="PCIF1 WW" evidence="2">
    <location>
        <begin position="393"/>
        <end position="595"/>
    </location>
</feature>
<dbReference type="Proteomes" id="UP001530400">
    <property type="component" value="Unassembled WGS sequence"/>
</dbReference>
<gene>
    <name evidence="3" type="ORF">ACHAWO_012269</name>
</gene>
<keyword evidence="4" id="KW-1185">Reference proteome</keyword>
<dbReference type="Pfam" id="PF12237">
    <property type="entry name" value="PCIF1_WW"/>
    <property type="match status" value="1"/>
</dbReference>
<dbReference type="AlphaFoldDB" id="A0ABD3QVZ0"/>
<accession>A0ABD3QVZ0</accession>
<protein>
    <recommendedName>
        <fullName evidence="2">PCIF1 WW domain-containing protein</fullName>
    </recommendedName>
</protein>
<feature type="region of interest" description="Disordered" evidence="1">
    <location>
        <begin position="19"/>
        <end position="38"/>
    </location>
</feature>
<name>A0ABD3QVZ0_9STRA</name>
<dbReference type="PANTHER" id="PTHR21727">
    <property type="entry name" value="PHOSPHORYLATED CTD INTERACTING FACTOR 1"/>
    <property type="match status" value="1"/>
</dbReference>
<proteinExistence type="predicted"/>
<dbReference type="EMBL" id="JALLPJ020000037">
    <property type="protein sequence ID" value="KAL3804594.1"/>
    <property type="molecule type" value="Genomic_DNA"/>
</dbReference>
<organism evidence="3 4">
    <name type="scientific">Cyclotella atomus</name>
    <dbReference type="NCBI Taxonomy" id="382360"/>
    <lineage>
        <taxon>Eukaryota</taxon>
        <taxon>Sar</taxon>
        <taxon>Stramenopiles</taxon>
        <taxon>Ochrophyta</taxon>
        <taxon>Bacillariophyta</taxon>
        <taxon>Coscinodiscophyceae</taxon>
        <taxon>Thalassiosirophycidae</taxon>
        <taxon>Stephanodiscales</taxon>
        <taxon>Stephanodiscaceae</taxon>
        <taxon>Cyclotella</taxon>
    </lineage>
</organism>
<evidence type="ECO:0000256" key="1">
    <source>
        <dbReference type="SAM" id="MobiDB-lite"/>
    </source>
</evidence>
<dbReference type="InterPro" id="IPR039881">
    <property type="entry name" value="PCIF1-like"/>
</dbReference>
<evidence type="ECO:0000313" key="4">
    <source>
        <dbReference type="Proteomes" id="UP001530400"/>
    </source>
</evidence>
<evidence type="ECO:0000313" key="3">
    <source>
        <dbReference type="EMBL" id="KAL3804594.1"/>
    </source>
</evidence>
<feature type="region of interest" description="Disordered" evidence="1">
    <location>
        <begin position="594"/>
        <end position="613"/>
    </location>
</feature>
<comment type="caution">
    <text evidence="3">The sequence shown here is derived from an EMBL/GenBank/DDBJ whole genome shotgun (WGS) entry which is preliminary data.</text>
</comment>
<feature type="region of interest" description="Disordered" evidence="1">
    <location>
        <begin position="270"/>
        <end position="290"/>
    </location>
</feature>
<dbReference type="InterPro" id="IPR022035">
    <property type="entry name" value="PCIF1_WW"/>
</dbReference>
<feature type="compositionally biased region" description="Basic residues" evidence="1">
    <location>
        <begin position="272"/>
        <end position="283"/>
    </location>
</feature>
<feature type="region of interest" description="Disordered" evidence="1">
    <location>
        <begin position="656"/>
        <end position="753"/>
    </location>
</feature>
<evidence type="ECO:0000259" key="2">
    <source>
        <dbReference type="Pfam" id="PF12237"/>
    </source>
</evidence>
<sequence>MAIRGDDDINALLNEFNAASSSTTHTPPSPHPPLLDSSKTKHINVTQDVFLQSFTLSPPSNPTTEIIRHRIHEKFKSQVYDVFRSCAPNNEELQSCSSITAKKNHYHRSVIATIWKDMPAHNVWERFQFSFKGLEADCVRDMQMQGSSCSPPWKDVNLDQLLNPSVHQIYAWTSYGRSRGIVWEPLIPVSNICEDEDECCQVNQRYVRTAKELLEKEIQFQFRRSFKRCLGDNKKAPGKSKHAFCLDEMYSKLKSFAQDDETDLSGATEVKKVKRKDKKRHEKSKADNTSKADKEEFILQHLFESHTFKKAIQKLHKKLQFLYDDSYSNYMKQLKKACDQSSLQQQDGKRRKGKHNIPKISYESSDSAVEYERQATVSFCGIGLRINEGHLDKLRTLFDTTLSRLGCGVEKQQRFSQSLFTLLLRYDALEGAGLQSAIPSDVFRWMSSRFGCCWECFASPFNCWLENNQKLDNPLGGHFGSAFGDTDAVFHSAGSFFDMDFLALARRNGGRCFQANPPFASNFIESMCNRMHHFLSPDCGSVDDAKERDTAQVPIMFIVFIPAWRESHGWKALESSPYLTKHVLIPQKEDHFYLEGTQHRRRKNDGKDEKHASHRIASFDSSVFFLQNAAAAAKWKLTNEDDQKLKLAFAMKLPEVNDSNDDKGTAMQQKQSKVVKESNTDTAAPSHGRSKKKKSKGAETVRKKKPKLLDGANDEMSILASLGLVESSSTKPADPDESGGKRHKKKAKLRHTK</sequence>